<evidence type="ECO:0000256" key="4">
    <source>
        <dbReference type="ARBA" id="ARBA00022842"/>
    </source>
</evidence>
<keyword evidence="3 8" id="KW-0418">Kinase</keyword>
<keyword evidence="6" id="KW-1207">Sterol metabolism</keyword>
<evidence type="ECO:0000256" key="7">
    <source>
        <dbReference type="ARBA" id="ARBA00023221"/>
    </source>
</evidence>
<dbReference type="GO" id="GO:0004496">
    <property type="term" value="F:mevalonate kinase activity"/>
    <property type="evidence" value="ECO:0007669"/>
    <property type="project" value="InterPro"/>
</dbReference>
<keyword evidence="5" id="KW-0752">Steroid biosynthesis</keyword>
<dbReference type="GO" id="GO:0005524">
    <property type="term" value="F:ATP binding"/>
    <property type="evidence" value="ECO:0007669"/>
    <property type="project" value="InterPro"/>
</dbReference>
<dbReference type="InterPro" id="IPR036554">
    <property type="entry name" value="GHMP_kinase_C_sf"/>
</dbReference>
<dbReference type="EMBL" id="KE148155">
    <property type="protein sequence ID" value="EPE05883.1"/>
    <property type="molecule type" value="Genomic_DNA"/>
</dbReference>
<keyword evidence="5" id="KW-0444">Lipid biosynthesis</keyword>
<name>S3CHQ8_OPHP1</name>
<organism evidence="8 9">
    <name type="scientific">Ophiostoma piceae (strain UAMH 11346)</name>
    <name type="common">Sap stain fungus</name>
    <dbReference type="NCBI Taxonomy" id="1262450"/>
    <lineage>
        <taxon>Eukaryota</taxon>
        <taxon>Fungi</taxon>
        <taxon>Dikarya</taxon>
        <taxon>Ascomycota</taxon>
        <taxon>Pezizomycotina</taxon>
        <taxon>Sordariomycetes</taxon>
        <taxon>Sordariomycetidae</taxon>
        <taxon>Ophiostomatales</taxon>
        <taxon>Ophiostomataceae</taxon>
        <taxon>Ophiostoma</taxon>
    </lineage>
</organism>
<keyword evidence="7" id="KW-0443">Lipid metabolism</keyword>
<protein>
    <submittedName>
        <fullName evidence="8">Mevalonate kinase</fullName>
    </submittedName>
</protein>
<keyword evidence="2" id="KW-0808">Transferase</keyword>
<keyword evidence="1" id="KW-0963">Cytoplasm</keyword>
<dbReference type="AlphaFoldDB" id="S3CHQ8"/>
<sequence length="231" mass="24914">MQWSCPCLLASTTSCARSTCAQQQLFSISFYLSARRRTLAVSTPCSRPSRSGARLGSSPNVCVCLSAALLLQIQALAGPHPDQPETEAGEQIKRISHWAYVGELCIHGDPSGVDNTVASRGKALLYLKTSTVCPRSPRFPIGTKQQRSTATQVQKLHRLKENNPATVSLILDAIGTRTESALKLFSTNESAEFNDDSLFDVGGQTTLTFFAINYGGLKVSLRDVGSQCGRC</sequence>
<dbReference type="Gene3D" id="3.30.230.10">
    <property type="match status" value="1"/>
</dbReference>
<dbReference type="GO" id="GO:0019287">
    <property type="term" value="P:isopentenyl diphosphate biosynthetic process, mevalonate pathway"/>
    <property type="evidence" value="ECO:0007669"/>
    <property type="project" value="TreeGrafter"/>
</dbReference>
<dbReference type="eggNOG" id="KOG1511">
    <property type="taxonomic scope" value="Eukaryota"/>
</dbReference>
<evidence type="ECO:0000256" key="6">
    <source>
        <dbReference type="ARBA" id="ARBA00023166"/>
    </source>
</evidence>
<evidence type="ECO:0000313" key="9">
    <source>
        <dbReference type="Proteomes" id="UP000016923"/>
    </source>
</evidence>
<proteinExistence type="predicted"/>
<dbReference type="InterPro" id="IPR020568">
    <property type="entry name" value="Ribosomal_Su5_D2-typ_SF"/>
</dbReference>
<dbReference type="HOGENOM" id="CLU_1200146_0_0_1"/>
<dbReference type="OrthoDB" id="1652964at2759"/>
<dbReference type="SUPFAM" id="SSF54211">
    <property type="entry name" value="Ribosomal protein S5 domain 2-like"/>
    <property type="match status" value="1"/>
</dbReference>
<dbReference type="GO" id="GO:0006696">
    <property type="term" value="P:ergosterol biosynthetic process"/>
    <property type="evidence" value="ECO:0007669"/>
    <property type="project" value="TreeGrafter"/>
</dbReference>
<dbReference type="PANTHER" id="PTHR43290:SF2">
    <property type="entry name" value="MEVALONATE KINASE"/>
    <property type="match status" value="1"/>
</dbReference>
<gene>
    <name evidence="8" type="ORF">F503_08414</name>
</gene>
<evidence type="ECO:0000256" key="2">
    <source>
        <dbReference type="ARBA" id="ARBA00022679"/>
    </source>
</evidence>
<dbReference type="VEuPathDB" id="FungiDB:F503_08414"/>
<dbReference type="PANTHER" id="PTHR43290">
    <property type="entry name" value="MEVALONATE KINASE"/>
    <property type="match status" value="1"/>
</dbReference>
<keyword evidence="9" id="KW-1185">Reference proteome</keyword>
<evidence type="ECO:0000256" key="5">
    <source>
        <dbReference type="ARBA" id="ARBA00023011"/>
    </source>
</evidence>
<evidence type="ECO:0000256" key="1">
    <source>
        <dbReference type="ARBA" id="ARBA00022490"/>
    </source>
</evidence>
<dbReference type="InterPro" id="IPR006205">
    <property type="entry name" value="Mev_gal_kin"/>
</dbReference>
<dbReference type="GO" id="GO:0005829">
    <property type="term" value="C:cytosol"/>
    <property type="evidence" value="ECO:0007669"/>
    <property type="project" value="TreeGrafter"/>
</dbReference>
<keyword evidence="4" id="KW-0460">Magnesium</keyword>
<dbReference type="STRING" id="1262450.S3CHQ8"/>
<dbReference type="Gene3D" id="3.30.70.890">
    <property type="entry name" value="GHMP kinase, C-terminal domain"/>
    <property type="match status" value="1"/>
</dbReference>
<evidence type="ECO:0000313" key="8">
    <source>
        <dbReference type="EMBL" id="EPE05883.1"/>
    </source>
</evidence>
<keyword evidence="5" id="KW-0756">Sterol biosynthesis</keyword>
<evidence type="ECO:0000256" key="3">
    <source>
        <dbReference type="ARBA" id="ARBA00022777"/>
    </source>
</evidence>
<reference evidence="8 9" key="1">
    <citation type="journal article" date="2013" name="BMC Genomics">
        <title>The genome and transcriptome of the pine saprophyte Ophiostoma piceae, and a comparison with the bark beetle-associated pine pathogen Grosmannia clavigera.</title>
        <authorList>
            <person name="Haridas S."/>
            <person name="Wang Y."/>
            <person name="Lim L."/>
            <person name="Massoumi Alamouti S."/>
            <person name="Jackman S."/>
            <person name="Docking R."/>
            <person name="Robertson G."/>
            <person name="Birol I."/>
            <person name="Bohlmann J."/>
            <person name="Breuil C."/>
        </authorList>
    </citation>
    <scope>NUCLEOTIDE SEQUENCE [LARGE SCALE GENOMIC DNA]</scope>
    <source>
        <strain evidence="8 9">UAMH 11346</strain>
    </source>
</reference>
<dbReference type="InterPro" id="IPR014721">
    <property type="entry name" value="Ribsml_uS5_D2-typ_fold_subgr"/>
</dbReference>
<accession>S3CHQ8</accession>
<keyword evidence="7" id="KW-0753">Steroid metabolism</keyword>
<dbReference type="Proteomes" id="UP000016923">
    <property type="component" value="Unassembled WGS sequence"/>
</dbReference>